<organism evidence="1">
    <name type="scientific">termite gut metagenome</name>
    <dbReference type="NCBI Taxonomy" id="433724"/>
    <lineage>
        <taxon>unclassified sequences</taxon>
        <taxon>metagenomes</taxon>
        <taxon>organismal metagenomes</taxon>
    </lineage>
</organism>
<sequence>MLLQSLIAYLFAEQRGFKRSPKFISFFTGYEVKNPIIGLRIINQKKRNASVKTKVRNCLPVLFSVFSMWDKEAMITRR</sequence>
<accession>A0A5J4P7F3</accession>
<evidence type="ECO:0000313" key="1">
    <source>
        <dbReference type="EMBL" id="KAA6305375.1"/>
    </source>
</evidence>
<name>A0A5J4P7F3_9ZZZZ</name>
<reference evidence="1" key="1">
    <citation type="submission" date="2019-03" db="EMBL/GenBank/DDBJ databases">
        <title>Single cell metagenomics reveals metabolic interactions within the superorganism composed of flagellate Streblomastix strix and complex community of Bacteroidetes bacteria on its surface.</title>
        <authorList>
            <person name="Treitli S.C."/>
            <person name="Kolisko M."/>
            <person name="Husnik F."/>
            <person name="Keeling P."/>
            <person name="Hampl V."/>
        </authorList>
    </citation>
    <scope>NUCLEOTIDE SEQUENCE</scope>
    <source>
        <strain evidence="1">STM</strain>
    </source>
</reference>
<dbReference type="EMBL" id="SNRY01010749">
    <property type="protein sequence ID" value="KAA6305375.1"/>
    <property type="molecule type" value="Genomic_DNA"/>
</dbReference>
<feature type="non-terminal residue" evidence="1">
    <location>
        <position position="78"/>
    </location>
</feature>
<gene>
    <name evidence="1" type="ORF">EZS27_042972</name>
</gene>
<proteinExistence type="predicted"/>
<comment type="caution">
    <text evidence="1">The sequence shown here is derived from an EMBL/GenBank/DDBJ whole genome shotgun (WGS) entry which is preliminary data.</text>
</comment>
<protein>
    <submittedName>
        <fullName evidence="1">Uncharacterized protein</fullName>
    </submittedName>
</protein>
<dbReference type="AlphaFoldDB" id="A0A5J4P7F3"/>